<proteinExistence type="evidence at transcript level"/>
<accession>I7GLM7</accession>
<dbReference type="AlphaFoldDB" id="I7GLM7"/>
<organism evidence="1">
    <name type="scientific">Macaca fascicularis</name>
    <name type="common">Crab-eating macaque</name>
    <name type="synonym">Cynomolgus monkey</name>
    <dbReference type="NCBI Taxonomy" id="9541"/>
    <lineage>
        <taxon>Eukaryota</taxon>
        <taxon>Metazoa</taxon>
        <taxon>Chordata</taxon>
        <taxon>Craniata</taxon>
        <taxon>Vertebrata</taxon>
        <taxon>Euteleostomi</taxon>
        <taxon>Mammalia</taxon>
        <taxon>Eutheria</taxon>
        <taxon>Euarchontoglires</taxon>
        <taxon>Primates</taxon>
        <taxon>Haplorrhini</taxon>
        <taxon>Catarrhini</taxon>
        <taxon>Cercopithecidae</taxon>
        <taxon>Cercopithecinae</taxon>
        <taxon>Macaca</taxon>
    </lineage>
</organism>
<sequence>MGHGGGHKDVGCCLLASSCMEAGPGSRVCTGQGQGRAAGVRPAWTMKP</sequence>
<dbReference type="EMBL" id="AB172600">
    <property type="protein sequence ID" value="BAE89662.1"/>
    <property type="molecule type" value="mRNA"/>
</dbReference>
<reference evidence="1" key="1">
    <citation type="journal article" date="2007" name="PLoS Biol.">
        <title>Rate of evolution in brain-expressed genes in humans and other primates.</title>
        <authorList>
            <person name="Wang H.-Y."/>
            <person name="Chien H.-C."/>
            <person name="Osada N."/>
            <person name="Hashimoto K."/>
            <person name="Sugano S."/>
            <person name="Gojobori T."/>
            <person name="Chou C.-K."/>
            <person name="Tsai S.-F."/>
            <person name="Wu C.-I."/>
            <person name="Shen C.-K.J."/>
        </authorList>
    </citation>
    <scope>NUCLEOTIDE SEQUENCE</scope>
</reference>
<name>I7GLM7_MACFA</name>
<evidence type="ECO:0000313" key="1">
    <source>
        <dbReference type="EMBL" id="BAE89662.1"/>
    </source>
</evidence>
<protein>
    <submittedName>
        <fullName evidence="1">Macaca fascicularis brain cDNA clone: QflA-18905, similar to human hypothetical protein DKFZp761A052 (DKFZp761A052), mRNA, RefSeq: NM_017602.2</fullName>
    </submittedName>
</protein>